<feature type="region of interest" description="Disordered" evidence="1">
    <location>
        <begin position="57"/>
        <end position="120"/>
    </location>
</feature>
<feature type="compositionally biased region" description="Acidic residues" evidence="1">
    <location>
        <begin position="72"/>
        <end position="111"/>
    </location>
</feature>
<dbReference type="Pfam" id="PF08512">
    <property type="entry name" value="Rttp106-like_middle"/>
    <property type="match status" value="1"/>
</dbReference>
<dbReference type="InterPro" id="IPR011993">
    <property type="entry name" value="PH-like_dom_sf"/>
</dbReference>
<sequence>MVNISRAGQTSTSSRTFDLEVVLRSNRGSTTFANISKEEQQLLEQFLKSKNLRVKNEDREVQERLQTALGSDSDEEDINMGSAGEDDESVDEDFQVSSDNDADEVAEEFDSDAALSDAEG</sequence>
<reference evidence="3 4" key="1">
    <citation type="journal article" date="2019" name="BMC Genomics">
        <title>Chromosome level assembly and comparative genome analysis confirm lager-brewing yeasts originated from a single hybridization.</title>
        <authorList>
            <person name="Salazar A.N."/>
            <person name="Gorter de Vries A.R."/>
            <person name="van den Broek M."/>
            <person name="Brouwers N."/>
            <person name="de la Torre Cortes P."/>
            <person name="Kuijpers N.G.A."/>
            <person name="Daran J.G."/>
            <person name="Abeel T."/>
        </authorList>
    </citation>
    <scope>NUCLEOTIDE SEQUENCE [LARGE SCALE GENOMIC DNA]</scope>
    <source>
        <strain evidence="3 4">CBS 1483</strain>
    </source>
</reference>
<dbReference type="InterPro" id="IPR050454">
    <property type="entry name" value="RTT106/SSRP1_HistChap/FACT"/>
</dbReference>
<evidence type="ECO:0000313" key="4">
    <source>
        <dbReference type="Proteomes" id="UP000501346"/>
    </source>
</evidence>
<gene>
    <name evidence="3" type="primary">POB3_2</name>
    <name evidence="3" type="ORF">GRS66_003829</name>
</gene>
<dbReference type="SUPFAM" id="SSF50729">
    <property type="entry name" value="PH domain-like"/>
    <property type="match status" value="1"/>
</dbReference>
<evidence type="ECO:0000313" key="3">
    <source>
        <dbReference type="EMBL" id="QID81452.1"/>
    </source>
</evidence>
<evidence type="ECO:0000259" key="2">
    <source>
        <dbReference type="SMART" id="SM01287"/>
    </source>
</evidence>
<name>A0A6C1DWM9_SACPS</name>
<feature type="domain" description="Histone chaperone RTT106/FACT complex subunit SPT16-like middle" evidence="2">
    <location>
        <begin position="1"/>
        <end position="57"/>
    </location>
</feature>
<proteinExistence type="predicted"/>
<evidence type="ECO:0000256" key="1">
    <source>
        <dbReference type="SAM" id="MobiDB-lite"/>
    </source>
</evidence>
<dbReference type="AlphaFoldDB" id="A0A6C1DWM9"/>
<keyword evidence="4" id="KW-1185">Reference proteome</keyword>
<protein>
    <submittedName>
        <fullName evidence="3">FACT complex subunit</fullName>
    </submittedName>
</protein>
<dbReference type="OrthoDB" id="498543at2759"/>
<dbReference type="PANTHER" id="PTHR45849">
    <property type="entry name" value="FACT COMPLEX SUBUNIT SSRP1"/>
    <property type="match status" value="1"/>
</dbReference>
<organism evidence="3 4">
    <name type="scientific">Saccharomyces pastorianus</name>
    <name type="common">Lager yeast</name>
    <name type="synonym">Saccharomyces cerevisiae x Saccharomyces eubayanus</name>
    <dbReference type="NCBI Taxonomy" id="27292"/>
    <lineage>
        <taxon>Eukaryota</taxon>
        <taxon>Fungi</taxon>
        <taxon>Dikarya</taxon>
        <taxon>Ascomycota</taxon>
        <taxon>Saccharomycotina</taxon>
        <taxon>Saccharomycetes</taxon>
        <taxon>Saccharomycetales</taxon>
        <taxon>Saccharomycetaceae</taxon>
        <taxon>Saccharomyces</taxon>
    </lineage>
</organism>
<dbReference type="PANTHER" id="PTHR45849:SF1">
    <property type="entry name" value="FACT COMPLEX SUBUNIT SSRP1"/>
    <property type="match status" value="1"/>
</dbReference>
<dbReference type="EMBL" id="CP048994">
    <property type="protein sequence ID" value="QID81452.1"/>
    <property type="molecule type" value="Genomic_DNA"/>
</dbReference>
<dbReference type="GO" id="GO:0035101">
    <property type="term" value="C:FACT complex"/>
    <property type="evidence" value="ECO:0007669"/>
    <property type="project" value="TreeGrafter"/>
</dbReference>
<dbReference type="GO" id="GO:0031491">
    <property type="term" value="F:nucleosome binding"/>
    <property type="evidence" value="ECO:0007669"/>
    <property type="project" value="TreeGrafter"/>
</dbReference>
<dbReference type="GO" id="GO:0042393">
    <property type="term" value="F:histone binding"/>
    <property type="evidence" value="ECO:0007669"/>
    <property type="project" value="TreeGrafter"/>
</dbReference>
<dbReference type="SMART" id="SM01287">
    <property type="entry name" value="Rtt106"/>
    <property type="match status" value="1"/>
</dbReference>
<accession>A0A6C1DWM9</accession>
<dbReference type="Gene3D" id="2.30.29.30">
    <property type="entry name" value="Pleckstrin-homology domain (PH domain)/Phosphotyrosine-binding domain (PTB)"/>
    <property type="match status" value="1"/>
</dbReference>
<dbReference type="InterPro" id="IPR013719">
    <property type="entry name" value="RTT106/SPT16-like_middle_dom"/>
</dbReference>
<dbReference type="Proteomes" id="UP000501346">
    <property type="component" value="Chromosome ScXIII"/>
</dbReference>